<evidence type="ECO:0000256" key="2">
    <source>
        <dbReference type="SAM" id="Phobius"/>
    </source>
</evidence>
<organism evidence="3 4">
    <name type="scientific">Catellatospora bangladeshensis</name>
    <dbReference type="NCBI Taxonomy" id="310355"/>
    <lineage>
        <taxon>Bacteria</taxon>
        <taxon>Bacillati</taxon>
        <taxon>Actinomycetota</taxon>
        <taxon>Actinomycetes</taxon>
        <taxon>Micromonosporales</taxon>
        <taxon>Micromonosporaceae</taxon>
        <taxon>Catellatospora</taxon>
    </lineage>
</organism>
<feature type="transmembrane region" description="Helical" evidence="2">
    <location>
        <begin position="42"/>
        <end position="62"/>
    </location>
</feature>
<accession>A0A8J3J868</accession>
<feature type="compositionally biased region" description="Basic and acidic residues" evidence="1">
    <location>
        <begin position="1"/>
        <end position="15"/>
    </location>
</feature>
<keyword evidence="2" id="KW-0472">Membrane</keyword>
<feature type="region of interest" description="Disordered" evidence="1">
    <location>
        <begin position="1"/>
        <end position="22"/>
    </location>
</feature>
<reference evidence="3 4" key="1">
    <citation type="submission" date="2021-01" db="EMBL/GenBank/DDBJ databases">
        <title>Whole genome shotgun sequence of Catellatospora bangladeshensis NBRC 107357.</title>
        <authorList>
            <person name="Komaki H."/>
            <person name="Tamura T."/>
        </authorList>
    </citation>
    <scope>NUCLEOTIDE SEQUENCE [LARGE SCALE GENOMIC DNA]</scope>
    <source>
        <strain evidence="3 4">NBRC 107357</strain>
    </source>
</reference>
<evidence type="ECO:0000313" key="3">
    <source>
        <dbReference type="EMBL" id="GIF79937.1"/>
    </source>
</evidence>
<protein>
    <submittedName>
        <fullName evidence="3">Uncharacterized protein</fullName>
    </submittedName>
</protein>
<feature type="region of interest" description="Disordered" evidence="1">
    <location>
        <begin position="68"/>
        <end position="94"/>
    </location>
</feature>
<comment type="caution">
    <text evidence="3">The sequence shown here is derived from an EMBL/GenBank/DDBJ whole genome shotgun (WGS) entry which is preliminary data.</text>
</comment>
<dbReference type="RefSeq" id="WP_203742993.1">
    <property type="nucleotide sequence ID" value="NZ_BONF01000008.1"/>
</dbReference>
<dbReference type="Proteomes" id="UP000601223">
    <property type="component" value="Unassembled WGS sequence"/>
</dbReference>
<keyword evidence="4" id="KW-1185">Reference proteome</keyword>
<proteinExistence type="predicted"/>
<keyword evidence="2" id="KW-0812">Transmembrane</keyword>
<dbReference type="EMBL" id="BONF01000008">
    <property type="protein sequence ID" value="GIF79937.1"/>
    <property type="molecule type" value="Genomic_DNA"/>
</dbReference>
<evidence type="ECO:0000256" key="1">
    <source>
        <dbReference type="SAM" id="MobiDB-lite"/>
    </source>
</evidence>
<keyword evidence="2" id="KW-1133">Transmembrane helix</keyword>
<gene>
    <name evidence="3" type="ORF">Cba03nite_12860</name>
</gene>
<feature type="compositionally biased region" description="Low complexity" evidence="1">
    <location>
        <begin position="75"/>
        <end position="87"/>
    </location>
</feature>
<evidence type="ECO:0000313" key="4">
    <source>
        <dbReference type="Proteomes" id="UP000601223"/>
    </source>
</evidence>
<dbReference type="AlphaFoldDB" id="A0A8J3J868"/>
<name>A0A8J3J868_9ACTN</name>
<sequence>MNDEEYGHRILRPLDEEPDAPSRVDVTAAVVAGTRHRRRRRLAVTAAAAAVGLAAASIPVVLSQAAEVTPDAAGRPSASARPSSSPKPKYDRTVSVSFPTSCTGEALPVPGGGQSHASALDPTGRYATYRTYSAGRQPIIWHDGVVTKVGEPGDDDSLGSINSNGVAVGQVWGNGGPSAVVAVGKSSKVLPGGKGRDARAINEFGVIVGGSADENAPVRWDSATSQPTKLPLPKGVKRGHAYDVDSDGIVVGYVELPGEATDDMKAAGVRAERVAYLWPAKGPGRVLERPVLPGGVPADYYDARGISNGWVVGYASSAKAVGTPVGVRWDLVTGKAEVLPELEWSNGVNAHGWVAGMGRDQHAVLTDGTRTVRLPDVFPFPEHGMNFAQAVSDDGRTVVGNADDGTRDGLQQAVLWRCS</sequence>